<evidence type="ECO:0000313" key="2">
    <source>
        <dbReference type="EMBL" id="GAB89174.1"/>
    </source>
</evidence>
<dbReference type="Proteomes" id="UP000008363">
    <property type="component" value="Unassembled WGS sequence"/>
</dbReference>
<feature type="transmembrane region" description="Helical" evidence="1">
    <location>
        <begin position="394"/>
        <end position="417"/>
    </location>
</feature>
<protein>
    <submittedName>
        <fullName evidence="2">Putative ABC transporter permease protein</fullName>
    </submittedName>
</protein>
<comment type="caution">
    <text evidence="2">The sequence shown here is derived from an EMBL/GenBank/DDBJ whole genome shotgun (WGS) entry which is preliminary data.</text>
</comment>
<proteinExistence type="predicted"/>
<feature type="transmembrane region" description="Helical" evidence="1">
    <location>
        <begin position="32"/>
        <end position="51"/>
    </location>
</feature>
<feature type="transmembrane region" description="Helical" evidence="1">
    <location>
        <begin position="437"/>
        <end position="458"/>
    </location>
</feature>
<keyword evidence="1" id="KW-1133">Transmembrane helix</keyword>
<feature type="transmembrane region" description="Helical" evidence="1">
    <location>
        <begin position="172"/>
        <end position="195"/>
    </location>
</feature>
<keyword evidence="1" id="KW-0472">Membrane</keyword>
<sequence>MTTVAGPSGVRASETTTGFGLLLGFGLRRERIGLVFWLLGTAALVGFQSFGSQDLYDTPEKLASLRETVGGNPALVALSGPQDLLATVGGEVVFEIFGYAAIVLALMNMFLVGRRTRSDEETGRAELIRSARVGRRAPLMAAVVLAIMADLAAGVVVALTTVLTGLPVGGSVLMGAALAGVGFAFAGLTALAAQVFENPRSVYGAVTAAIGLAYVLRAAGDVGNGTLSWLSPIGWGQRTLPYVDNTWWPLLLFLIGGAVSIAAGAVLLEHRDFGAGLLGYRAGRATASRALGSSLGLAWRLHRGSLIAWVVGVFILSAAYGSFTDSIADFIKDNPQVADYLPGGAEQAVDAYIALTLVIAALLAAAYGVNSVLRARREETSALAEPVIAATNNRVSWLGGHVVMALGGSALVLAFGACGEGLAYGLTISDLGQITRLIGVSLVYVPAVWLIIAIAVLGIGWLPRAAAIVAWIAVAYCVVVAIFAESFRMPDWSREASPFEHTPQAPLDTITATPLVVVTILAAAALAAGFAGLTRRDVGY</sequence>
<dbReference type="eggNOG" id="COG3559">
    <property type="taxonomic scope" value="Bacteria"/>
</dbReference>
<dbReference type="AlphaFoldDB" id="K6WRJ4"/>
<feature type="transmembrane region" description="Helical" evidence="1">
    <location>
        <begin position="465"/>
        <end position="484"/>
    </location>
</feature>
<name>K6WRJ4_9ACTN</name>
<keyword evidence="3" id="KW-1185">Reference proteome</keyword>
<accession>K6WRJ4</accession>
<organism evidence="2 3">
    <name type="scientific">Gordonia rhizosphera NBRC 16068</name>
    <dbReference type="NCBI Taxonomy" id="1108045"/>
    <lineage>
        <taxon>Bacteria</taxon>
        <taxon>Bacillati</taxon>
        <taxon>Actinomycetota</taxon>
        <taxon>Actinomycetes</taxon>
        <taxon>Mycobacteriales</taxon>
        <taxon>Gordoniaceae</taxon>
        <taxon>Gordonia</taxon>
    </lineage>
</organism>
<dbReference type="RefSeq" id="WP_006331117.1">
    <property type="nucleotide sequence ID" value="NZ_BAHC01000053.1"/>
</dbReference>
<feature type="transmembrane region" description="Helical" evidence="1">
    <location>
        <begin position="247"/>
        <end position="268"/>
    </location>
</feature>
<reference evidence="2 3" key="1">
    <citation type="submission" date="2012-08" db="EMBL/GenBank/DDBJ databases">
        <title>Whole genome shotgun sequence of Gordonia rhizosphera NBRC 16068.</title>
        <authorList>
            <person name="Takarada H."/>
            <person name="Isaki S."/>
            <person name="Hosoyama A."/>
            <person name="Tsuchikane K."/>
            <person name="Katsumata H."/>
            <person name="Baba S."/>
            <person name="Ohji S."/>
            <person name="Yamazaki S."/>
            <person name="Fujita N."/>
        </authorList>
    </citation>
    <scope>NUCLEOTIDE SEQUENCE [LARGE SCALE GENOMIC DNA]</scope>
    <source>
        <strain evidence="2 3">NBRC 16068</strain>
    </source>
</reference>
<gene>
    <name evidence="2" type="ORF">GORHZ_053_00270</name>
</gene>
<feature type="transmembrane region" description="Helical" evidence="1">
    <location>
        <begin position="92"/>
        <end position="112"/>
    </location>
</feature>
<feature type="transmembrane region" description="Helical" evidence="1">
    <location>
        <begin position="306"/>
        <end position="323"/>
    </location>
</feature>
<evidence type="ECO:0000313" key="3">
    <source>
        <dbReference type="Proteomes" id="UP000008363"/>
    </source>
</evidence>
<feature type="transmembrane region" description="Helical" evidence="1">
    <location>
        <begin position="139"/>
        <end position="166"/>
    </location>
</feature>
<feature type="transmembrane region" description="Helical" evidence="1">
    <location>
        <begin position="351"/>
        <end position="373"/>
    </location>
</feature>
<keyword evidence="1" id="KW-0812">Transmembrane</keyword>
<dbReference type="OrthoDB" id="2014935at2"/>
<dbReference type="STRING" id="1108045.GORHZ_053_00270"/>
<feature type="transmembrane region" description="Helical" evidence="1">
    <location>
        <begin position="512"/>
        <end position="533"/>
    </location>
</feature>
<dbReference type="EMBL" id="BAHC01000053">
    <property type="protein sequence ID" value="GAB89174.1"/>
    <property type="molecule type" value="Genomic_DNA"/>
</dbReference>
<feature type="transmembrane region" description="Helical" evidence="1">
    <location>
        <begin position="202"/>
        <end position="220"/>
    </location>
</feature>
<evidence type="ECO:0000256" key="1">
    <source>
        <dbReference type="SAM" id="Phobius"/>
    </source>
</evidence>